<evidence type="ECO:0000256" key="5">
    <source>
        <dbReference type="ARBA" id="ARBA00023136"/>
    </source>
</evidence>
<feature type="transmembrane region" description="Helical" evidence="6">
    <location>
        <begin position="193"/>
        <end position="214"/>
    </location>
</feature>
<feature type="transmembrane region" description="Helical" evidence="6">
    <location>
        <begin position="285"/>
        <end position="306"/>
    </location>
</feature>
<feature type="transmembrane region" description="Helical" evidence="6">
    <location>
        <begin position="370"/>
        <end position="393"/>
    </location>
</feature>
<gene>
    <name evidence="8" type="ORF">Cabys_848</name>
    <name evidence="9" type="ORF">Calab_2079</name>
</gene>
<evidence type="ECO:0000256" key="3">
    <source>
        <dbReference type="ARBA" id="ARBA00022692"/>
    </source>
</evidence>
<dbReference type="InterPro" id="IPR013525">
    <property type="entry name" value="ABC2_TM"/>
</dbReference>
<protein>
    <submittedName>
        <fullName evidence="8">ABC-2 type transport system permease protein</fullName>
    </submittedName>
</protein>
<evidence type="ECO:0000256" key="4">
    <source>
        <dbReference type="ARBA" id="ARBA00022989"/>
    </source>
</evidence>
<keyword evidence="10" id="KW-1185">Reference proteome</keyword>
<dbReference type="RefSeq" id="WP_006928864.1">
    <property type="nucleotide sequence ID" value="NZ_CM001402.1"/>
</dbReference>
<dbReference type="Pfam" id="PF12698">
    <property type="entry name" value="ABC2_membrane_3"/>
    <property type="match status" value="1"/>
</dbReference>
<evidence type="ECO:0000256" key="1">
    <source>
        <dbReference type="ARBA" id="ARBA00004651"/>
    </source>
</evidence>
<dbReference type="eggNOG" id="COG1668">
    <property type="taxonomic scope" value="Bacteria"/>
</dbReference>
<comment type="subcellular location">
    <subcellularLocation>
        <location evidence="1">Cell membrane</location>
        <topology evidence="1">Multi-pass membrane protein</topology>
    </subcellularLocation>
</comment>
<name>H1XVD3_CALAY</name>
<dbReference type="Gene3D" id="3.40.190.10">
    <property type="entry name" value="Periplasmic binding protein-like II"/>
    <property type="match status" value="1"/>
</dbReference>
<dbReference type="Proteomes" id="UP000183868">
    <property type="component" value="Chromosome"/>
</dbReference>
<feature type="domain" description="ABC-2 type transporter transmembrane" evidence="7">
    <location>
        <begin position="19"/>
        <end position="393"/>
    </location>
</feature>
<proteinExistence type="predicted"/>
<keyword evidence="2" id="KW-1003">Cell membrane</keyword>
<dbReference type="PANTHER" id="PTHR30294">
    <property type="entry name" value="MEMBRANE COMPONENT OF ABC TRANSPORTER YHHJ-RELATED"/>
    <property type="match status" value="1"/>
</dbReference>
<feature type="transmembrane region" description="Helical" evidence="6">
    <location>
        <begin position="226"/>
        <end position="246"/>
    </location>
</feature>
<feature type="transmembrane region" description="Helical" evidence="6">
    <location>
        <begin position="318"/>
        <end position="338"/>
    </location>
</feature>
<dbReference type="EMBL" id="CM001402">
    <property type="protein sequence ID" value="EHO41691.1"/>
    <property type="molecule type" value="Genomic_DNA"/>
</dbReference>
<evidence type="ECO:0000313" key="10">
    <source>
        <dbReference type="Proteomes" id="UP000004671"/>
    </source>
</evidence>
<evidence type="ECO:0000256" key="2">
    <source>
        <dbReference type="ARBA" id="ARBA00022475"/>
    </source>
</evidence>
<dbReference type="InParanoid" id="H1XVD3"/>
<evidence type="ECO:0000259" key="7">
    <source>
        <dbReference type="Pfam" id="PF12698"/>
    </source>
</evidence>
<dbReference type="PANTHER" id="PTHR30294:SF29">
    <property type="entry name" value="MULTIDRUG ABC TRANSPORTER PERMEASE YBHS-RELATED"/>
    <property type="match status" value="1"/>
</dbReference>
<evidence type="ECO:0000313" key="11">
    <source>
        <dbReference type="Proteomes" id="UP000183868"/>
    </source>
</evidence>
<dbReference type="GO" id="GO:0005886">
    <property type="term" value="C:plasma membrane"/>
    <property type="evidence" value="ECO:0007669"/>
    <property type="project" value="UniProtKB-SubCell"/>
</dbReference>
<reference evidence="9 10" key="1">
    <citation type="submission" date="2011-09" db="EMBL/GenBank/DDBJ databases">
        <title>The permanent draft genome of Caldithrix abyssi DSM 13497.</title>
        <authorList>
            <consortium name="US DOE Joint Genome Institute (JGI-PGF)"/>
            <person name="Lucas S."/>
            <person name="Han J."/>
            <person name="Lapidus A."/>
            <person name="Bruce D."/>
            <person name="Goodwin L."/>
            <person name="Pitluck S."/>
            <person name="Peters L."/>
            <person name="Kyrpides N."/>
            <person name="Mavromatis K."/>
            <person name="Ivanova N."/>
            <person name="Mikhailova N."/>
            <person name="Chertkov O."/>
            <person name="Detter J.C."/>
            <person name="Tapia R."/>
            <person name="Han C."/>
            <person name="Land M."/>
            <person name="Hauser L."/>
            <person name="Markowitz V."/>
            <person name="Cheng J.-F."/>
            <person name="Hugenholtz P."/>
            <person name="Woyke T."/>
            <person name="Wu D."/>
            <person name="Spring S."/>
            <person name="Brambilla E."/>
            <person name="Klenk H.-P."/>
            <person name="Eisen J.A."/>
        </authorList>
    </citation>
    <scope>NUCLEOTIDE SEQUENCE [LARGE SCALE GENOMIC DNA]</scope>
    <source>
        <strain evidence="9 10">DSM 13497</strain>
    </source>
</reference>
<feature type="transmembrane region" description="Helical" evidence="6">
    <location>
        <begin position="345"/>
        <end position="364"/>
    </location>
</feature>
<dbReference type="InterPro" id="IPR051449">
    <property type="entry name" value="ABC-2_transporter_component"/>
</dbReference>
<feature type="transmembrane region" description="Helical" evidence="6">
    <location>
        <begin position="21"/>
        <end position="45"/>
    </location>
</feature>
<reference evidence="8 11" key="2">
    <citation type="submission" date="2016-11" db="EMBL/GenBank/DDBJ databases">
        <title>Genomic analysis of Caldithrix abyssi and proposal of a novel bacterial phylum Caldithrichaeota.</title>
        <authorList>
            <person name="Kublanov I."/>
            <person name="Sigalova O."/>
            <person name="Gavrilov S."/>
            <person name="Lebedinsky A."/>
            <person name="Ivanova N."/>
            <person name="Daum C."/>
            <person name="Reddy T."/>
            <person name="Klenk H.P."/>
            <person name="Goker M."/>
            <person name="Reva O."/>
            <person name="Miroshnichenko M."/>
            <person name="Kyprides N."/>
            <person name="Woyke T."/>
            <person name="Gelfand M."/>
        </authorList>
    </citation>
    <scope>NUCLEOTIDE SEQUENCE [LARGE SCALE GENOMIC DNA]</scope>
    <source>
        <strain evidence="8 11">LF13</strain>
    </source>
</reference>
<dbReference type="AlphaFoldDB" id="H1XVD3"/>
<keyword evidence="4 6" id="KW-1133">Transmembrane helix</keyword>
<dbReference type="STRING" id="880073.Cabys_848"/>
<dbReference type="EMBL" id="CP018099">
    <property type="protein sequence ID" value="APF17599.1"/>
    <property type="molecule type" value="Genomic_DNA"/>
</dbReference>
<dbReference type="Proteomes" id="UP000004671">
    <property type="component" value="Chromosome"/>
</dbReference>
<accession>H1XVD3</accession>
<evidence type="ECO:0000313" key="8">
    <source>
        <dbReference type="EMBL" id="APF17599.1"/>
    </source>
</evidence>
<dbReference type="KEGG" id="caby:Cabys_848"/>
<organism evidence="9 10">
    <name type="scientific">Caldithrix abyssi DSM 13497</name>
    <dbReference type="NCBI Taxonomy" id="880073"/>
    <lineage>
        <taxon>Bacteria</taxon>
        <taxon>Pseudomonadati</taxon>
        <taxon>Calditrichota</taxon>
        <taxon>Calditrichia</taxon>
        <taxon>Calditrichales</taxon>
        <taxon>Calditrichaceae</taxon>
        <taxon>Caldithrix</taxon>
    </lineage>
</organism>
<sequence length="418" mass="47457" precursor="true">MHKVWTIIKREYKEAVFKKSFLILTLIMPLIMIAMAVLPSLLVMMETQKQTRIHIVDQTGWLYPRLTEVLTDTLKNGKPKFLLKSIEITSMDFEKIIKKEKDLIKAEEIDVLLVIPQNIDSTGKVDFFARNVGDFDLTSRFKSTLSKLVSDHRLMLSGLEPETINKLIKPVKLETYKILKGRKESKGGFMSEYFTTFIFIFIIYMTIILYANSIMRSIIQEKNSRIVETILSGMNAFQFMAGKILGQGMVGLTQYAIWVIVGLAVAFASGKFLTVSWFSISPVTFLYFVLFYILGYFLFSTLYAAIGAMVSSEQEAQGLATPVVFLLVIPLVMIGTIVKDPNSTVVTSLSLIPFFSPIIMFARINLANPPFIQILLSIVILLLTIAVLIWLVAKIFRVGILMYGKRATFPEIIKWIKY</sequence>
<keyword evidence="3 6" id="KW-0812">Transmembrane</keyword>
<feature type="transmembrane region" description="Helical" evidence="6">
    <location>
        <begin position="252"/>
        <end position="273"/>
    </location>
</feature>
<dbReference type="OrthoDB" id="9768837at2"/>
<dbReference type="PaxDb" id="880073-Calab_2079"/>
<dbReference type="SUPFAM" id="SSF53850">
    <property type="entry name" value="Periplasmic binding protein-like II"/>
    <property type="match status" value="1"/>
</dbReference>
<evidence type="ECO:0000256" key="6">
    <source>
        <dbReference type="SAM" id="Phobius"/>
    </source>
</evidence>
<dbReference type="GO" id="GO:0140359">
    <property type="term" value="F:ABC-type transporter activity"/>
    <property type="evidence" value="ECO:0007669"/>
    <property type="project" value="InterPro"/>
</dbReference>
<evidence type="ECO:0000313" key="9">
    <source>
        <dbReference type="EMBL" id="EHO41691.1"/>
    </source>
</evidence>
<dbReference type="HOGENOM" id="CLU_046841_2_1_0"/>
<keyword evidence="5 6" id="KW-0472">Membrane</keyword>